<name>A0A841STB5_9BACL</name>
<dbReference type="Pfam" id="PF14526">
    <property type="entry name" value="Cass2"/>
    <property type="match status" value="1"/>
</dbReference>
<keyword evidence="2" id="KW-0238">DNA-binding</keyword>
<evidence type="ECO:0000313" key="5">
    <source>
        <dbReference type="EMBL" id="MBB6633150.1"/>
    </source>
</evidence>
<dbReference type="InterPro" id="IPR020449">
    <property type="entry name" value="Tscrpt_reg_AraC-type_HTH"/>
</dbReference>
<dbReference type="SMART" id="SM00871">
    <property type="entry name" value="AraC_E_bind"/>
    <property type="match status" value="2"/>
</dbReference>
<dbReference type="PRINTS" id="PR00032">
    <property type="entry name" value="HTHARAC"/>
</dbReference>
<keyword evidence="3" id="KW-0804">Transcription</keyword>
<dbReference type="Pfam" id="PF12833">
    <property type="entry name" value="HTH_18"/>
    <property type="match status" value="1"/>
</dbReference>
<dbReference type="Gene3D" id="1.10.10.60">
    <property type="entry name" value="Homeodomain-like"/>
    <property type="match status" value="2"/>
</dbReference>
<dbReference type="PROSITE" id="PS01124">
    <property type="entry name" value="HTH_ARAC_FAMILY_2"/>
    <property type="match status" value="1"/>
</dbReference>
<dbReference type="Proteomes" id="UP000535838">
    <property type="component" value="Unassembled WGS sequence"/>
</dbReference>
<dbReference type="InterPro" id="IPR018062">
    <property type="entry name" value="HTH_AraC-typ_CS"/>
</dbReference>
<dbReference type="SUPFAM" id="SSF55136">
    <property type="entry name" value="Probable bacterial effector-binding domain"/>
    <property type="match status" value="1"/>
</dbReference>
<evidence type="ECO:0000256" key="2">
    <source>
        <dbReference type="ARBA" id="ARBA00023125"/>
    </source>
</evidence>
<dbReference type="Gene3D" id="3.20.80.10">
    <property type="entry name" value="Regulatory factor, effector binding domain"/>
    <property type="match status" value="2"/>
</dbReference>
<protein>
    <submittedName>
        <fullName evidence="5">Helix-turn-helix domain-containing protein</fullName>
    </submittedName>
</protein>
<sequence>MSYEDSVQQAIDFIEEHLEDELDLAGIAEEAFLSLAQLYRVFYALTGHPVKDYIRKRRISVAADHLRNSNRKVEELAWDSGFESYHSFAKVFKKIVGLTPAAYRKADIIFSFEPIRLRESVDYLENREHSERYPDVKVIRLHPERAHAYLHLSEQEEGMENEAFRAAYEKLAAGGGDRAVKFRIFGHNVDLPSEGGSLRYGYKVLVVGAVGMTLDDAFREETFAGGLYAVRKIAAKSPKVVQDGWDRLLADWLPKSTFEIGSPPYLEEFIAYNGKVARMNLHLPVQRKLRDEPIEIVERETAAVYCCRGYGEEAQKVAEQGLIDWYESHPVSKRQAGLGTYYMSYSYGAPDSETYWWENGLLLAEPELMPSAGLERKRMEAGRYACCATKTYGLLTGVLDKMHRWIAKSGSYRLDEERQWFAEYHAAAGMDIEQDALVKIYIPILPEESAPVEQSR</sequence>
<dbReference type="InterPro" id="IPR009057">
    <property type="entry name" value="Homeodomain-like_sf"/>
</dbReference>
<dbReference type="PANTHER" id="PTHR47504:SF5">
    <property type="entry name" value="RIGHT ORIGIN-BINDING PROTEIN"/>
    <property type="match status" value="1"/>
</dbReference>
<keyword evidence="1" id="KW-0805">Transcription regulation</keyword>
<evidence type="ECO:0000313" key="6">
    <source>
        <dbReference type="Proteomes" id="UP000535838"/>
    </source>
</evidence>
<dbReference type="GO" id="GO:0003700">
    <property type="term" value="F:DNA-binding transcription factor activity"/>
    <property type="evidence" value="ECO:0007669"/>
    <property type="project" value="InterPro"/>
</dbReference>
<dbReference type="PANTHER" id="PTHR47504">
    <property type="entry name" value="RIGHT ORIGIN-BINDING PROTEIN"/>
    <property type="match status" value="1"/>
</dbReference>
<dbReference type="GO" id="GO:0043565">
    <property type="term" value="F:sequence-specific DNA binding"/>
    <property type="evidence" value="ECO:0007669"/>
    <property type="project" value="InterPro"/>
</dbReference>
<accession>A0A841STB5</accession>
<dbReference type="EMBL" id="JACJVQ010000003">
    <property type="protein sequence ID" value="MBB6633150.1"/>
    <property type="molecule type" value="Genomic_DNA"/>
</dbReference>
<dbReference type="InterPro" id="IPR018060">
    <property type="entry name" value="HTH_AraC"/>
</dbReference>
<reference evidence="5 6" key="1">
    <citation type="submission" date="2020-08" db="EMBL/GenBank/DDBJ databases">
        <title>Cohnella phylogeny.</title>
        <authorList>
            <person name="Dunlap C."/>
        </authorList>
    </citation>
    <scope>NUCLEOTIDE SEQUENCE [LARGE SCALE GENOMIC DNA]</scope>
    <source>
        <strain evidence="5 6">DSM 25241</strain>
    </source>
</reference>
<proteinExistence type="predicted"/>
<dbReference type="AlphaFoldDB" id="A0A841STB5"/>
<gene>
    <name evidence="5" type="ORF">H7B67_03350</name>
</gene>
<organism evidence="5 6">
    <name type="scientific">Cohnella thailandensis</name>
    <dbReference type="NCBI Taxonomy" id="557557"/>
    <lineage>
        <taxon>Bacteria</taxon>
        <taxon>Bacillati</taxon>
        <taxon>Bacillota</taxon>
        <taxon>Bacilli</taxon>
        <taxon>Bacillales</taxon>
        <taxon>Paenibacillaceae</taxon>
        <taxon>Cohnella</taxon>
    </lineage>
</organism>
<evidence type="ECO:0000259" key="4">
    <source>
        <dbReference type="PROSITE" id="PS01124"/>
    </source>
</evidence>
<dbReference type="InterPro" id="IPR010499">
    <property type="entry name" value="AraC_E-bd"/>
</dbReference>
<dbReference type="InterPro" id="IPR029441">
    <property type="entry name" value="Cass2"/>
</dbReference>
<dbReference type="PROSITE" id="PS00041">
    <property type="entry name" value="HTH_ARAC_FAMILY_1"/>
    <property type="match status" value="1"/>
</dbReference>
<comment type="caution">
    <text evidence="5">The sequence shown here is derived from an EMBL/GenBank/DDBJ whole genome shotgun (WGS) entry which is preliminary data.</text>
</comment>
<evidence type="ECO:0000256" key="1">
    <source>
        <dbReference type="ARBA" id="ARBA00023015"/>
    </source>
</evidence>
<dbReference type="RefSeq" id="WP_185118379.1">
    <property type="nucleotide sequence ID" value="NZ_JACJVQ010000003.1"/>
</dbReference>
<keyword evidence="6" id="KW-1185">Reference proteome</keyword>
<dbReference type="InterPro" id="IPR011256">
    <property type="entry name" value="Reg_factor_effector_dom_sf"/>
</dbReference>
<dbReference type="SMART" id="SM00342">
    <property type="entry name" value="HTH_ARAC"/>
    <property type="match status" value="1"/>
</dbReference>
<dbReference type="InterPro" id="IPR050959">
    <property type="entry name" value="MarA-like"/>
</dbReference>
<dbReference type="SUPFAM" id="SSF46689">
    <property type="entry name" value="Homeodomain-like"/>
    <property type="match status" value="2"/>
</dbReference>
<feature type="domain" description="HTH araC/xylS-type" evidence="4">
    <location>
        <begin position="8"/>
        <end position="106"/>
    </location>
</feature>
<evidence type="ECO:0000256" key="3">
    <source>
        <dbReference type="ARBA" id="ARBA00023163"/>
    </source>
</evidence>